<dbReference type="InterPro" id="IPR050683">
    <property type="entry name" value="Bact_Polysacc_Export_ATP-bd"/>
</dbReference>
<comment type="similarity">
    <text evidence="1">Belongs to the ABC transporter superfamily.</text>
</comment>
<dbReference type="CDD" id="cd10147">
    <property type="entry name" value="Wzt_C-like"/>
    <property type="match status" value="1"/>
</dbReference>
<evidence type="ECO:0000256" key="4">
    <source>
        <dbReference type="ARBA" id="ARBA00022840"/>
    </source>
</evidence>
<dbReference type="Gene3D" id="2.70.50.60">
    <property type="entry name" value="abc- transporter (atp binding component) like domain"/>
    <property type="match status" value="1"/>
</dbReference>
<accession>A0A084UD02</accession>
<evidence type="ECO:0000313" key="6">
    <source>
        <dbReference type="EMBL" id="KFB10838.1"/>
    </source>
</evidence>
<keyword evidence="2" id="KW-0813">Transport</keyword>
<dbReference type="PANTHER" id="PTHR46743:SF2">
    <property type="entry name" value="TEICHOIC ACIDS EXPORT ATP-BINDING PROTEIN TAGH"/>
    <property type="match status" value="1"/>
</dbReference>
<dbReference type="EMBL" id="JMQM01000001">
    <property type="protein sequence ID" value="KFB10838.1"/>
    <property type="molecule type" value="Genomic_DNA"/>
</dbReference>
<dbReference type="InterPro" id="IPR029439">
    <property type="entry name" value="Wzt_C"/>
</dbReference>
<comment type="caution">
    <text evidence="6">The sequence shown here is derived from an EMBL/GenBank/DDBJ whole genome shotgun (WGS) entry which is preliminary data.</text>
</comment>
<dbReference type="Proteomes" id="UP000053675">
    <property type="component" value="Unassembled WGS sequence"/>
</dbReference>
<keyword evidence="4 6" id="KW-0067">ATP-binding</keyword>
<dbReference type="GO" id="GO:0005524">
    <property type="term" value="F:ATP binding"/>
    <property type="evidence" value="ECO:0007669"/>
    <property type="project" value="UniProtKB-KW"/>
</dbReference>
<dbReference type="InterPro" id="IPR003593">
    <property type="entry name" value="AAA+_ATPase"/>
</dbReference>
<proteinExistence type="inferred from homology"/>
<dbReference type="GO" id="GO:0016020">
    <property type="term" value="C:membrane"/>
    <property type="evidence" value="ECO:0007669"/>
    <property type="project" value="InterPro"/>
</dbReference>
<keyword evidence="7" id="KW-1185">Reference proteome</keyword>
<dbReference type="InterPro" id="IPR015860">
    <property type="entry name" value="ABC_transpr_TagH-like"/>
</dbReference>
<evidence type="ECO:0000256" key="3">
    <source>
        <dbReference type="ARBA" id="ARBA00022741"/>
    </source>
</evidence>
<dbReference type="GO" id="GO:0016887">
    <property type="term" value="F:ATP hydrolysis activity"/>
    <property type="evidence" value="ECO:0007669"/>
    <property type="project" value="InterPro"/>
</dbReference>
<dbReference type="CDD" id="cd03220">
    <property type="entry name" value="ABC_KpsT_Wzt"/>
    <property type="match status" value="1"/>
</dbReference>
<evidence type="ECO:0000256" key="2">
    <source>
        <dbReference type="ARBA" id="ARBA00022448"/>
    </source>
</evidence>
<sequence length="413" mass="45911">MSPNILSVSSVSKRYTTFRSNFARFRSWFDKRVQPEQEFWAVRDVSFNLHRGEGIALIGQNGAGKSTLLKLITGTVRPTMGTVATTGHVSAILELGLGFNPELNGRDNVYQAGGLMGYPKDQITQLIPEIEDFAELGDFFDKPLRVYSSGMHARLAFSLATATRPDVLIVDEVLSVGDSYFQHKSFDRIRRFKDEGSALLFVSHSMSDVRSLCDRVLLLDDGRILRDGPADEVVDHYNALVAMKDNARTNLEQARKPDGWHQTRSGTFEASLNSIELLDAATGNAVYTAAVGQELTLKLKVKTKKPIPRLVLGIMLRDRTGNLVWGTNTWHTDQVAYDIPKDEDVTFYVHFPCNLGPGSYSVSPALTSSDTHHENNYEWIDNAFVFDVVNTSRAFFGGTCCLDAKFEIQLGAV</sequence>
<dbReference type="GO" id="GO:0140359">
    <property type="term" value="F:ABC-type transporter activity"/>
    <property type="evidence" value="ECO:0007669"/>
    <property type="project" value="InterPro"/>
</dbReference>
<dbReference type="Gene3D" id="3.40.50.300">
    <property type="entry name" value="P-loop containing nucleotide triphosphate hydrolases"/>
    <property type="match status" value="1"/>
</dbReference>
<dbReference type="Pfam" id="PF00005">
    <property type="entry name" value="ABC_tran"/>
    <property type="match status" value="1"/>
</dbReference>
<dbReference type="PANTHER" id="PTHR46743">
    <property type="entry name" value="TEICHOIC ACIDS EXPORT ATP-BINDING PROTEIN TAGH"/>
    <property type="match status" value="1"/>
</dbReference>
<dbReference type="SUPFAM" id="SSF52540">
    <property type="entry name" value="P-loop containing nucleoside triphosphate hydrolases"/>
    <property type="match status" value="1"/>
</dbReference>
<protein>
    <submittedName>
        <fullName evidence="6">Sugar ABC transporter ATP-binding protein</fullName>
    </submittedName>
</protein>
<organism evidence="6 7">
    <name type="scientific">Nitratireductor basaltis</name>
    <dbReference type="NCBI Taxonomy" id="472175"/>
    <lineage>
        <taxon>Bacteria</taxon>
        <taxon>Pseudomonadati</taxon>
        <taxon>Pseudomonadota</taxon>
        <taxon>Alphaproteobacteria</taxon>
        <taxon>Hyphomicrobiales</taxon>
        <taxon>Phyllobacteriaceae</taxon>
        <taxon>Nitratireductor</taxon>
    </lineage>
</organism>
<dbReference type="AlphaFoldDB" id="A0A084UD02"/>
<dbReference type="Pfam" id="PF14524">
    <property type="entry name" value="Wzt_C"/>
    <property type="match status" value="1"/>
</dbReference>
<evidence type="ECO:0000313" key="7">
    <source>
        <dbReference type="Proteomes" id="UP000053675"/>
    </source>
</evidence>
<dbReference type="eggNOG" id="COG1134">
    <property type="taxonomic scope" value="Bacteria"/>
</dbReference>
<gene>
    <name evidence="6" type="ORF">EL18_01879</name>
</gene>
<keyword evidence="3" id="KW-0547">Nucleotide-binding</keyword>
<evidence type="ECO:0000256" key="1">
    <source>
        <dbReference type="ARBA" id="ARBA00005417"/>
    </source>
</evidence>
<dbReference type="PATRIC" id="fig|472175.3.peg.1884"/>
<dbReference type="PROSITE" id="PS50893">
    <property type="entry name" value="ABC_TRANSPORTER_2"/>
    <property type="match status" value="1"/>
</dbReference>
<dbReference type="STRING" id="472175.EL18_01879"/>
<dbReference type="InterPro" id="IPR003439">
    <property type="entry name" value="ABC_transporter-like_ATP-bd"/>
</dbReference>
<name>A0A084UD02_9HYPH</name>
<feature type="domain" description="ABC transporter" evidence="5">
    <location>
        <begin position="23"/>
        <end position="246"/>
    </location>
</feature>
<dbReference type="SMART" id="SM00382">
    <property type="entry name" value="AAA"/>
    <property type="match status" value="1"/>
</dbReference>
<evidence type="ECO:0000259" key="5">
    <source>
        <dbReference type="PROSITE" id="PS50893"/>
    </source>
</evidence>
<reference evidence="6 7" key="1">
    <citation type="submission" date="2014-05" db="EMBL/GenBank/DDBJ databases">
        <title>Draft Genome Sequence of Nitratireductor basaltis Strain UMTGB225, A Marine Bacterium Isolated from Green Barrel Tunicate.</title>
        <authorList>
            <person name="Gan H.Y."/>
        </authorList>
    </citation>
    <scope>NUCLEOTIDE SEQUENCE [LARGE SCALE GENOMIC DNA]</scope>
    <source>
        <strain evidence="6 7">UMTGB225</strain>
    </source>
</reference>
<dbReference type="InterPro" id="IPR027417">
    <property type="entry name" value="P-loop_NTPase"/>
</dbReference>